<accession>A0A1G6UIA0</accession>
<dbReference type="Gene3D" id="3.50.50.60">
    <property type="entry name" value="FAD/NAD(P)-binding domain"/>
    <property type="match status" value="1"/>
</dbReference>
<dbReference type="GO" id="GO:0071949">
    <property type="term" value="F:FAD binding"/>
    <property type="evidence" value="ECO:0007669"/>
    <property type="project" value="InterPro"/>
</dbReference>
<dbReference type="SUPFAM" id="SSF54373">
    <property type="entry name" value="FAD-linked reductases, C-terminal domain"/>
    <property type="match status" value="1"/>
</dbReference>
<evidence type="ECO:0000313" key="5">
    <source>
        <dbReference type="Proteomes" id="UP000199628"/>
    </source>
</evidence>
<reference evidence="5" key="1">
    <citation type="submission" date="2016-10" db="EMBL/GenBank/DDBJ databases">
        <authorList>
            <person name="Varghese N."/>
            <person name="Submissions S."/>
        </authorList>
    </citation>
    <scope>NUCLEOTIDE SEQUENCE [LARGE SCALE GENOMIC DNA]</scope>
    <source>
        <strain evidence="5">CGMCC 1.9108</strain>
    </source>
</reference>
<protein>
    <submittedName>
        <fullName evidence="4">p-hydroxybenzoate 3-monooxygenase</fullName>
    </submittedName>
</protein>
<keyword evidence="4" id="KW-0503">Monooxygenase</keyword>
<dbReference type="RefSeq" id="WP_093031355.1">
    <property type="nucleotide sequence ID" value="NZ_FMZV01000007.1"/>
</dbReference>
<evidence type="ECO:0000256" key="1">
    <source>
        <dbReference type="ARBA" id="ARBA00022630"/>
    </source>
</evidence>
<dbReference type="AlphaFoldDB" id="A0A1G6UIA0"/>
<dbReference type="SUPFAM" id="SSF51905">
    <property type="entry name" value="FAD/NAD(P)-binding domain"/>
    <property type="match status" value="1"/>
</dbReference>
<dbReference type="Pfam" id="PF01494">
    <property type="entry name" value="FAD_binding_3"/>
    <property type="match status" value="1"/>
</dbReference>
<dbReference type="OrthoDB" id="9791689at2"/>
<dbReference type="NCBIfam" id="NF006091">
    <property type="entry name" value="PRK08243.1"/>
    <property type="match status" value="1"/>
</dbReference>
<dbReference type="STRING" id="639004.SAMN04488239_10766"/>
<keyword evidence="5" id="KW-1185">Reference proteome</keyword>
<feature type="domain" description="FAD-binding" evidence="3">
    <location>
        <begin position="2"/>
        <end position="341"/>
    </location>
</feature>
<sequence length="389" mass="43913">MRTQVVIIGGGPSGLLLGQLLHRKGIDTVVLERKTREYVLGRIRAGVLEVGFVNLMREAGVAERMDRESYIHDGTVISYGDMQFGVNFQKLTGNHVVVYGQTEVTRDLYDARAASGAKIVFNTEHVEIHGADSTAPYVTYQLDGTEHRIDCDYVAGCDGFHGISRQTIPLTVRREYEKVYPFGWLGILSETPPVNDELIYAGSDRGFALCSMRNANLSRYYIQCSLSDHAEDWTDAAFWQELKRRIPAEAAERLVTGPSIEKSIAPLRSFVCEPMRWGRLFLCGDAAHIVPPTGAKGLNTAASDIHYLYHALVQVYETGETEGIDRYSEKALARVWKTQRFSWWMTTLLHRFPHQSEFDLKIQHAEVEFLRDSRDAQTVLAQNYVGLPY</sequence>
<dbReference type="EMBL" id="FMZV01000007">
    <property type="protein sequence ID" value="SDD40265.1"/>
    <property type="molecule type" value="Genomic_DNA"/>
</dbReference>
<dbReference type="InterPro" id="IPR036188">
    <property type="entry name" value="FAD/NAD-bd_sf"/>
</dbReference>
<dbReference type="NCBIfam" id="TIGR02360">
    <property type="entry name" value="pbenz_hydroxyl"/>
    <property type="match status" value="1"/>
</dbReference>
<dbReference type="PRINTS" id="PR00420">
    <property type="entry name" value="RNGMNOXGNASE"/>
</dbReference>
<dbReference type="Gene3D" id="3.30.9.10">
    <property type="entry name" value="D-Amino Acid Oxidase, subunit A, domain 2"/>
    <property type="match status" value="1"/>
</dbReference>
<organism evidence="4 5">
    <name type="scientific">Ruegeria marina</name>
    <dbReference type="NCBI Taxonomy" id="639004"/>
    <lineage>
        <taxon>Bacteria</taxon>
        <taxon>Pseudomonadati</taxon>
        <taxon>Pseudomonadota</taxon>
        <taxon>Alphaproteobacteria</taxon>
        <taxon>Rhodobacterales</taxon>
        <taxon>Roseobacteraceae</taxon>
        <taxon>Ruegeria</taxon>
    </lineage>
</organism>
<keyword evidence="4" id="KW-0560">Oxidoreductase</keyword>
<dbReference type="PANTHER" id="PTHR43004:SF3">
    <property type="entry name" value="P-HYDROXYBENZOATE HYDROXYLASE"/>
    <property type="match status" value="1"/>
</dbReference>
<dbReference type="GO" id="GO:0018659">
    <property type="term" value="F:4-hydroxybenzoate 3-monooxygenase activity"/>
    <property type="evidence" value="ECO:0007669"/>
    <property type="project" value="InterPro"/>
</dbReference>
<keyword evidence="2" id="KW-0274">FAD</keyword>
<evidence type="ECO:0000259" key="3">
    <source>
        <dbReference type="Pfam" id="PF01494"/>
    </source>
</evidence>
<dbReference type="Proteomes" id="UP000199628">
    <property type="component" value="Unassembled WGS sequence"/>
</dbReference>
<proteinExistence type="predicted"/>
<dbReference type="InterPro" id="IPR012733">
    <property type="entry name" value="HB_mOase"/>
</dbReference>
<name>A0A1G6UIA0_9RHOB</name>
<dbReference type="InterPro" id="IPR050641">
    <property type="entry name" value="RIFMO-like"/>
</dbReference>
<dbReference type="PANTHER" id="PTHR43004">
    <property type="entry name" value="TRK SYSTEM POTASSIUM UPTAKE PROTEIN"/>
    <property type="match status" value="1"/>
</dbReference>
<keyword evidence="1" id="KW-0285">Flavoprotein</keyword>
<evidence type="ECO:0000313" key="4">
    <source>
        <dbReference type="EMBL" id="SDD40265.1"/>
    </source>
</evidence>
<dbReference type="InterPro" id="IPR002938">
    <property type="entry name" value="FAD-bd"/>
</dbReference>
<evidence type="ECO:0000256" key="2">
    <source>
        <dbReference type="ARBA" id="ARBA00022827"/>
    </source>
</evidence>
<dbReference type="GO" id="GO:0043639">
    <property type="term" value="P:benzoate catabolic process"/>
    <property type="evidence" value="ECO:0007669"/>
    <property type="project" value="InterPro"/>
</dbReference>
<gene>
    <name evidence="4" type="ORF">SAMN04488239_10766</name>
</gene>